<comment type="catalytic activity">
    <reaction evidence="5">
        <text>N-terminal N-formyl-L-methionyl-[peptide] + H2O = N-terminal L-methionyl-[peptide] + formate</text>
        <dbReference type="Rhea" id="RHEA:24420"/>
        <dbReference type="Rhea" id="RHEA-COMP:10639"/>
        <dbReference type="Rhea" id="RHEA-COMP:10640"/>
        <dbReference type="ChEBI" id="CHEBI:15377"/>
        <dbReference type="ChEBI" id="CHEBI:15740"/>
        <dbReference type="ChEBI" id="CHEBI:49298"/>
        <dbReference type="ChEBI" id="CHEBI:64731"/>
        <dbReference type="EC" id="3.5.1.88"/>
    </reaction>
</comment>
<feature type="binding site" evidence="5">
    <location>
        <position position="215"/>
    </location>
    <ligand>
        <name>Fe cation</name>
        <dbReference type="ChEBI" id="CHEBI:24875"/>
    </ligand>
</feature>
<dbReference type="HAMAP" id="MF_00163">
    <property type="entry name" value="Pep_deformylase"/>
    <property type="match status" value="1"/>
</dbReference>
<comment type="similarity">
    <text evidence="1 5">Belongs to the polypeptide deformylase family.</text>
</comment>
<comment type="cofactor">
    <cofactor evidence="5">
        <name>Fe(2+)</name>
        <dbReference type="ChEBI" id="CHEBI:29033"/>
    </cofactor>
    <text evidence="5">Binds 1 Fe(2+) ion.</text>
</comment>
<gene>
    <name evidence="5 6" type="primary">def</name>
    <name evidence="6" type="ORF">DI536_27975</name>
</gene>
<dbReference type="PANTHER" id="PTHR10458">
    <property type="entry name" value="PEPTIDE DEFORMYLASE"/>
    <property type="match status" value="1"/>
</dbReference>
<evidence type="ECO:0000313" key="7">
    <source>
        <dbReference type="Proteomes" id="UP000249061"/>
    </source>
</evidence>
<dbReference type="GO" id="GO:0042586">
    <property type="term" value="F:peptide deformylase activity"/>
    <property type="evidence" value="ECO:0007669"/>
    <property type="project" value="UniProtKB-UniRule"/>
</dbReference>
<keyword evidence="3 5" id="KW-0378">Hydrolase</keyword>
<sequence length="258" mass="28710">MAHFRDPTGFECVGGTSTTRTERPLFSVSIPDQFPPPMRIALLTSLLVMTGCVKNAVSGAQHMESLHIVQAGNPVLRNRAQDVPVEKINTPEFQKLITTMIDTMREAPGVGLAAPQLGVPWRVLVLEDRAELLSGLTQLERDERERVPVAVRVFINPTLTPVGEEKVGFFEGCLSVAGFAGYVERFREVEVSGLDEHGLQQTWRVKGWPARILQHEVDHLDGTLYIDRMNTRSFGTMSQVKDRFGGKPITQVRHELGL</sequence>
<evidence type="ECO:0000313" key="6">
    <source>
        <dbReference type="EMBL" id="PZR07344.1"/>
    </source>
</evidence>
<name>A0A2W5UVI0_9BACT</name>
<comment type="function">
    <text evidence="5">Removes the formyl group from the N-terminal Met of newly synthesized proteins. Requires at least a dipeptide for an efficient rate of reaction. N-terminal L-methionine is a prerequisite for activity but the enzyme has broad specificity at other positions.</text>
</comment>
<dbReference type="CDD" id="cd00487">
    <property type="entry name" value="Pep_deformylase"/>
    <property type="match status" value="1"/>
</dbReference>
<organism evidence="6 7">
    <name type="scientific">Archangium gephyra</name>
    <dbReference type="NCBI Taxonomy" id="48"/>
    <lineage>
        <taxon>Bacteria</taxon>
        <taxon>Pseudomonadati</taxon>
        <taxon>Myxococcota</taxon>
        <taxon>Myxococcia</taxon>
        <taxon>Myxococcales</taxon>
        <taxon>Cystobacterineae</taxon>
        <taxon>Archangiaceae</taxon>
        <taxon>Archangium</taxon>
    </lineage>
</organism>
<dbReference type="EC" id="3.5.1.88" evidence="5"/>
<feature type="binding site" evidence="5">
    <location>
        <position position="219"/>
    </location>
    <ligand>
        <name>Fe cation</name>
        <dbReference type="ChEBI" id="CHEBI:24875"/>
    </ligand>
</feature>
<reference evidence="6 7" key="1">
    <citation type="submission" date="2017-08" db="EMBL/GenBank/DDBJ databases">
        <title>Infants hospitalized years apart are colonized by the same room-sourced microbial strains.</title>
        <authorList>
            <person name="Brooks B."/>
            <person name="Olm M.R."/>
            <person name="Firek B.A."/>
            <person name="Baker R."/>
            <person name="Thomas B.C."/>
            <person name="Morowitz M.J."/>
            <person name="Banfield J.F."/>
        </authorList>
    </citation>
    <scope>NUCLEOTIDE SEQUENCE [LARGE SCALE GENOMIC DNA]</scope>
    <source>
        <strain evidence="6">S2_003_000_R2_14</strain>
    </source>
</reference>
<evidence type="ECO:0000256" key="5">
    <source>
        <dbReference type="HAMAP-Rule" id="MF_00163"/>
    </source>
</evidence>
<dbReference type="SUPFAM" id="SSF56420">
    <property type="entry name" value="Peptide deformylase"/>
    <property type="match status" value="1"/>
</dbReference>
<dbReference type="Gene3D" id="3.90.45.10">
    <property type="entry name" value="Peptide deformylase"/>
    <property type="match status" value="1"/>
</dbReference>
<dbReference type="AlphaFoldDB" id="A0A2W5UVI0"/>
<dbReference type="GO" id="GO:0006412">
    <property type="term" value="P:translation"/>
    <property type="evidence" value="ECO:0007669"/>
    <property type="project" value="UniProtKB-UniRule"/>
</dbReference>
<dbReference type="EMBL" id="QFQP01000032">
    <property type="protein sequence ID" value="PZR07344.1"/>
    <property type="molecule type" value="Genomic_DNA"/>
</dbReference>
<dbReference type="PANTHER" id="PTHR10458:SF2">
    <property type="entry name" value="PEPTIDE DEFORMYLASE, MITOCHONDRIAL"/>
    <property type="match status" value="1"/>
</dbReference>
<feature type="binding site" evidence="5">
    <location>
        <position position="173"/>
    </location>
    <ligand>
        <name>Fe cation</name>
        <dbReference type="ChEBI" id="CHEBI:24875"/>
    </ligand>
</feature>
<keyword evidence="2 5" id="KW-0479">Metal-binding</keyword>
<keyword evidence="5" id="KW-0408">Iron</keyword>
<dbReference type="FunFam" id="3.90.45.10:FF:000003">
    <property type="entry name" value="Peptide deformylase"/>
    <property type="match status" value="1"/>
</dbReference>
<dbReference type="Pfam" id="PF01327">
    <property type="entry name" value="Pep_deformylase"/>
    <property type="match status" value="1"/>
</dbReference>
<proteinExistence type="inferred from homology"/>
<evidence type="ECO:0000256" key="1">
    <source>
        <dbReference type="ARBA" id="ARBA00010759"/>
    </source>
</evidence>
<dbReference type="GO" id="GO:0046872">
    <property type="term" value="F:metal ion binding"/>
    <property type="evidence" value="ECO:0007669"/>
    <property type="project" value="UniProtKB-KW"/>
</dbReference>
<dbReference type="NCBIfam" id="NF001159">
    <property type="entry name" value="PRK00150.1-3"/>
    <property type="match status" value="1"/>
</dbReference>
<dbReference type="Proteomes" id="UP000249061">
    <property type="component" value="Unassembled WGS sequence"/>
</dbReference>
<dbReference type="InterPro" id="IPR036821">
    <property type="entry name" value="Peptide_deformylase_sf"/>
</dbReference>
<keyword evidence="4 5" id="KW-0648">Protein biosynthesis</keyword>
<dbReference type="InterPro" id="IPR023635">
    <property type="entry name" value="Peptide_deformylase"/>
</dbReference>
<comment type="caution">
    <text evidence="6">The sequence shown here is derived from an EMBL/GenBank/DDBJ whole genome shotgun (WGS) entry which is preliminary data.</text>
</comment>
<protein>
    <recommendedName>
        <fullName evidence="5">Peptide deformylase</fullName>
        <shortName evidence="5">PDF</shortName>
        <ecNumber evidence="5">3.5.1.88</ecNumber>
    </recommendedName>
    <alternativeName>
        <fullName evidence="5">Polypeptide deformylase</fullName>
    </alternativeName>
</protein>
<evidence type="ECO:0000256" key="3">
    <source>
        <dbReference type="ARBA" id="ARBA00022801"/>
    </source>
</evidence>
<accession>A0A2W5UVI0</accession>
<dbReference type="NCBIfam" id="TIGR00079">
    <property type="entry name" value="pept_deformyl"/>
    <property type="match status" value="1"/>
</dbReference>
<evidence type="ECO:0000256" key="4">
    <source>
        <dbReference type="ARBA" id="ARBA00022917"/>
    </source>
</evidence>
<dbReference type="PRINTS" id="PR01576">
    <property type="entry name" value="PDEFORMYLASE"/>
</dbReference>
<evidence type="ECO:0000256" key="2">
    <source>
        <dbReference type="ARBA" id="ARBA00022723"/>
    </source>
</evidence>
<feature type="active site" evidence="5">
    <location>
        <position position="216"/>
    </location>
</feature>